<dbReference type="EMBL" id="UYJE01006158">
    <property type="protein sequence ID" value="VDI43575.1"/>
    <property type="molecule type" value="Genomic_DNA"/>
</dbReference>
<dbReference type="Proteomes" id="UP000596742">
    <property type="component" value="Unassembled WGS sequence"/>
</dbReference>
<proteinExistence type="predicted"/>
<dbReference type="Gene3D" id="2.120.10.30">
    <property type="entry name" value="TolB, C-terminal domain"/>
    <property type="match status" value="1"/>
</dbReference>
<keyword evidence="5" id="KW-1185">Reference proteome</keyword>
<dbReference type="GO" id="GO:0043161">
    <property type="term" value="P:proteasome-mediated ubiquitin-dependent protein catabolic process"/>
    <property type="evidence" value="ECO:0007669"/>
    <property type="project" value="TreeGrafter"/>
</dbReference>
<evidence type="ECO:0000313" key="5">
    <source>
        <dbReference type="Proteomes" id="UP000596742"/>
    </source>
</evidence>
<keyword evidence="3" id="KW-0175">Coiled coil</keyword>
<name>A0A8B6F4W8_MYTGA</name>
<dbReference type="InterPro" id="IPR011042">
    <property type="entry name" value="6-blade_b-propeller_TolB-like"/>
</dbReference>
<sequence length="507" mass="57741">MQDIVPVQRSKKKYELYCSFHACPCCVTCITDKHQKCQEMKPLSDIIKKVKSSASVQLFEKDLKDVKENLEEIIKYLNRRVNTSTIQKTKAAEQVRSMRRSIDDFLDKLEQEILDDLDSKQSKLKSKMNTLLQQLKTQANKMSQLQREFSKMTQYATELQMYVGLREIEKTTSEAAKYLEDLKSGGPLDEVNLELTISSELQSILKDVKSFGDININTGPFTLQLKAVRKDQAQHLLHNTPTIEQIKPSFLKQLTISKDMKKKNIYACRILPDGKYLILESNYIHTRSNLLLFSNDGMFMREVVKFTGHSTDTCFVRTNTVAVALEKKYQIALVDVEKKKILQTINISHYCESVASDGQILVVSSKEKSTIVNLNDMSQTILEGVVADHVALFKGNIYGTDYNENKVCCYTSTGEPLWTFMHDDIYGPQGITLDKNGFVYVVSWNNNRVVVVSPDGKTCKTILSEADGIKSPLAIDIHRESGIMIVSSEITVEYDNREYETAFVYKI</sequence>
<dbReference type="SUPFAM" id="SSF101898">
    <property type="entry name" value="NHL repeat"/>
    <property type="match status" value="1"/>
</dbReference>
<dbReference type="PROSITE" id="PS51125">
    <property type="entry name" value="NHL"/>
    <property type="match status" value="1"/>
</dbReference>
<accession>A0A8B6F4W8</accession>
<dbReference type="PANTHER" id="PTHR24104">
    <property type="entry name" value="E3 UBIQUITIN-PROTEIN LIGASE NHLRC1-RELATED"/>
    <property type="match status" value="1"/>
</dbReference>
<evidence type="ECO:0000256" key="3">
    <source>
        <dbReference type="SAM" id="Coils"/>
    </source>
</evidence>
<evidence type="ECO:0000313" key="4">
    <source>
        <dbReference type="EMBL" id="VDI43575.1"/>
    </source>
</evidence>
<feature type="repeat" description="NHL" evidence="2">
    <location>
        <begin position="424"/>
        <end position="455"/>
    </location>
</feature>
<protein>
    <recommendedName>
        <fullName evidence="6">B box-type domain-containing protein</fullName>
    </recommendedName>
</protein>
<evidence type="ECO:0000256" key="1">
    <source>
        <dbReference type="ARBA" id="ARBA00022737"/>
    </source>
</evidence>
<dbReference type="InterPro" id="IPR050952">
    <property type="entry name" value="TRIM-NHL_E3_ligases"/>
</dbReference>
<keyword evidence="1" id="KW-0677">Repeat</keyword>
<gene>
    <name evidence="4" type="ORF">MGAL_10B061107</name>
</gene>
<dbReference type="GO" id="GO:0061630">
    <property type="term" value="F:ubiquitin protein ligase activity"/>
    <property type="evidence" value="ECO:0007669"/>
    <property type="project" value="TreeGrafter"/>
</dbReference>
<dbReference type="AlphaFoldDB" id="A0A8B6F4W8"/>
<evidence type="ECO:0008006" key="6">
    <source>
        <dbReference type="Google" id="ProtNLM"/>
    </source>
</evidence>
<dbReference type="GO" id="GO:0008270">
    <property type="term" value="F:zinc ion binding"/>
    <property type="evidence" value="ECO:0007669"/>
    <property type="project" value="UniProtKB-KW"/>
</dbReference>
<dbReference type="InterPro" id="IPR001258">
    <property type="entry name" value="NHL_repeat"/>
</dbReference>
<organism evidence="4 5">
    <name type="scientific">Mytilus galloprovincialis</name>
    <name type="common">Mediterranean mussel</name>
    <dbReference type="NCBI Taxonomy" id="29158"/>
    <lineage>
        <taxon>Eukaryota</taxon>
        <taxon>Metazoa</taxon>
        <taxon>Spiralia</taxon>
        <taxon>Lophotrochozoa</taxon>
        <taxon>Mollusca</taxon>
        <taxon>Bivalvia</taxon>
        <taxon>Autobranchia</taxon>
        <taxon>Pteriomorphia</taxon>
        <taxon>Mytilida</taxon>
        <taxon>Mytiloidea</taxon>
        <taxon>Mytilidae</taxon>
        <taxon>Mytilinae</taxon>
        <taxon>Mytilus</taxon>
    </lineage>
</organism>
<dbReference type="GO" id="GO:0000209">
    <property type="term" value="P:protein polyubiquitination"/>
    <property type="evidence" value="ECO:0007669"/>
    <property type="project" value="TreeGrafter"/>
</dbReference>
<feature type="coiled-coil region" evidence="3">
    <location>
        <begin position="114"/>
        <end position="148"/>
    </location>
</feature>
<reference evidence="4" key="1">
    <citation type="submission" date="2018-11" db="EMBL/GenBank/DDBJ databases">
        <authorList>
            <person name="Alioto T."/>
            <person name="Alioto T."/>
        </authorList>
    </citation>
    <scope>NUCLEOTIDE SEQUENCE</scope>
</reference>
<comment type="caution">
    <text evidence="4">The sequence shown here is derived from an EMBL/GenBank/DDBJ whole genome shotgun (WGS) entry which is preliminary data.</text>
</comment>
<evidence type="ECO:0000256" key="2">
    <source>
        <dbReference type="PROSITE-ProRule" id="PRU00504"/>
    </source>
</evidence>
<dbReference type="PANTHER" id="PTHR24104:SF25">
    <property type="entry name" value="PROTEIN LIN-41"/>
    <property type="match status" value="1"/>
</dbReference>
<dbReference type="OrthoDB" id="6129491at2759"/>